<evidence type="ECO:0000313" key="5">
    <source>
        <dbReference type="EMBL" id="RSM90521.1"/>
    </source>
</evidence>
<dbReference type="OrthoDB" id="4303523at2"/>
<protein>
    <submittedName>
        <fullName evidence="5">TetR/AcrR family transcriptional regulator</fullName>
    </submittedName>
</protein>
<keyword evidence="3" id="KW-0804">Transcription</keyword>
<evidence type="ECO:0000259" key="4">
    <source>
        <dbReference type="Pfam" id="PF00440"/>
    </source>
</evidence>
<dbReference type="PANTHER" id="PTHR30055:SF234">
    <property type="entry name" value="HTH-TYPE TRANSCRIPTIONAL REGULATOR BETI"/>
    <property type="match status" value="1"/>
</dbReference>
<dbReference type="InterPro" id="IPR009057">
    <property type="entry name" value="Homeodomain-like_sf"/>
</dbReference>
<dbReference type="SUPFAM" id="SSF48498">
    <property type="entry name" value="Tetracyclin repressor-like, C-terminal domain"/>
    <property type="match status" value="1"/>
</dbReference>
<dbReference type="InterPro" id="IPR036271">
    <property type="entry name" value="Tet_transcr_reg_TetR-rel_C_sf"/>
</dbReference>
<proteinExistence type="predicted"/>
<dbReference type="PANTHER" id="PTHR30055">
    <property type="entry name" value="HTH-TYPE TRANSCRIPTIONAL REGULATOR RUTR"/>
    <property type="match status" value="1"/>
</dbReference>
<evidence type="ECO:0000256" key="2">
    <source>
        <dbReference type="ARBA" id="ARBA00023125"/>
    </source>
</evidence>
<reference evidence="5 6" key="1">
    <citation type="submission" date="2018-05" db="EMBL/GenBank/DDBJ databases">
        <title>Evolution of GPA BGCs.</title>
        <authorList>
            <person name="Waglechner N."/>
            <person name="Wright G.D."/>
        </authorList>
    </citation>
    <scope>NUCLEOTIDE SEQUENCE [LARGE SCALE GENOMIC DNA]</scope>
    <source>
        <strain evidence="5 6">A82846</strain>
    </source>
</reference>
<dbReference type="InterPro" id="IPR050109">
    <property type="entry name" value="HTH-type_TetR-like_transc_reg"/>
</dbReference>
<dbReference type="RefSeq" id="WP_037258116.1">
    <property type="nucleotide sequence ID" value="NZ_QHKI01000002.1"/>
</dbReference>
<comment type="caution">
    <text evidence="5">The sequence shown here is derived from an EMBL/GenBank/DDBJ whole genome shotgun (WGS) entry which is preliminary data.</text>
</comment>
<dbReference type="EMBL" id="QHKI01000002">
    <property type="protein sequence ID" value="RSM90521.1"/>
    <property type="molecule type" value="Genomic_DNA"/>
</dbReference>
<evidence type="ECO:0000256" key="1">
    <source>
        <dbReference type="ARBA" id="ARBA00023015"/>
    </source>
</evidence>
<dbReference type="AlphaFoldDB" id="A0A428ZRA9"/>
<keyword evidence="1" id="KW-0805">Transcription regulation</keyword>
<evidence type="ECO:0000256" key="3">
    <source>
        <dbReference type="ARBA" id="ARBA00023163"/>
    </source>
</evidence>
<dbReference type="GO" id="GO:0000976">
    <property type="term" value="F:transcription cis-regulatory region binding"/>
    <property type="evidence" value="ECO:0007669"/>
    <property type="project" value="TreeGrafter"/>
</dbReference>
<evidence type="ECO:0000313" key="6">
    <source>
        <dbReference type="Proteomes" id="UP000287547"/>
    </source>
</evidence>
<dbReference type="Gene3D" id="1.10.357.10">
    <property type="entry name" value="Tetracycline Repressor, domain 2"/>
    <property type="match status" value="1"/>
</dbReference>
<name>A0A428ZRA9_KIBAR</name>
<dbReference type="InterPro" id="IPR001647">
    <property type="entry name" value="HTH_TetR"/>
</dbReference>
<dbReference type="Pfam" id="PF00440">
    <property type="entry name" value="TetR_N"/>
    <property type="match status" value="1"/>
</dbReference>
<dbReference type="Proteomes" id="UP000287547">
    <property type="component" value="Unassembled WGS sequence"/>
</dbReference>
<organism evidence="5 6">
    <name type="scientific">Kibdelosporangium aridum</name>
    <dbReference type="NCBI Taxonomy" id="2030"/>
    <lineage>
        <taxon>Bacteria</taxon>
        <taxon>Bacillati</taxon>
        <taxon>Actinomycetota</taxon>
        <taxon>Actinomycetes</taxon>
        <taxon>Pseudonocardiales</taxon>
        <taxon>Pseudonocardiaceae</taxon>
        <taxon>Kibdelosporangium</taxon>
    </lineage>
</organism>
<keyword evidence="2" id="KW-0238">DNA-binding</keyword>
<gene>
    <name evidence="5" type="ORF">DMH04_03385</name>
</gene>
<accession>A0A428ZRA9</accession>
<feature type="domain" description="HTH tetR-type" evidence="4">
    <location>
        <begin position="25"/>
        <end position="69"/>
    </location>
</feature>
<dbReference type="GO" id="GO:0003700">
    <property type="term" value="F:DNA-binding transcription factor activity"/>
    <property type="evidence" value="ECO:0007669"/>
    <property type="project" value="TreeGrafter"/>
</dbReference>
<dbReference type="SUPFAM" id="SSF46689">
    <property type="entry name" value="Homeodomain-like"/>
    <property type="match status" value="1"/>
</dbReference>
<sequence>MRDCPRRRPGRRTAGQPAVPDEAEILSQGLRAFAELGYDGTSVRELAKRLDVSHNFVNDRYGSKAAFWRAAVHGALNQIKTDIEAAIAQSTEDECRLGNVVRAFYRAAAQQPDVNRLMADESNRESERIDFLHSMYLEPVLTTLEPTLHRLVQAGRLPDVPVHVLFLALTGPAIALTQGPLTHRLGRAPDADITRDADALAELVLLGLLR</sequence>